<dbReference type="OrthoDB" id="8127at2157"/>
<evidence type="ECO:0000313" key="8">
    <source>
        <dbReference type="EMBL" id="AGK60216.1"/>
    </source>
</evidence>
<evidence type="ECO:0000313" key="9">
    <source>
        <dbReference type="Proteomes" id="UP000013307"/>
    </source>
</evidence>
<evidence type="ECO:0000259" key="7">
    <source>
        <dbReference type="PROSITE" id="PS50113"/>
    </source>
</evidence>
<dbReference type="PANTHER" id="PTHR43304">
    <property type="entry name" value="PHYTOCHROME-LIKE PROTEIN CPH1"/>
    <property type="match status" value="1"/>
</dbReference>
<dbReference type="InterPro" id="IPR013767">
    <property type="entry name" value="PAS_fold"/>
</dbReference>
<dbReference type="Gene3D" id="3.30.450.20">
    <property type="entry name" value="PAS domain"/>
    <property type="match status" value="3"/>
</dbReference>
<dbReference type="PANTHER" id="PTHR43304:SF1">
    <property type="entry name" value="PAC DOMAIN-CONTAINING PROTEIN"/>
    <property type="match status" value="1"/>
</dbReference>
<dbReference type="SUPFAM" id="SSF55785">
    <property type="entry name" value="PYP-like sensor domain (PAS domain)"/>
    <property type="match status" value="3"/>
</dbReference>
<keyword evidence="5" id="KW-0418">Kinase</keyword>
<dbReference type="STRING" id="387631.Asulf_00181"/>
<dbReference type="InterPro" id="IPR003661">
    <property type="entry name" value="HisK_dim/P_dom"/>
</dbReference>
<dbReference type="SMART" id="SM00086">
    <property type="entry name" value="PAC"/>
    <property type="match status" value="2"/>
</dbReference>
<dbReference type="NCBIfam" id="TIGR00229">
    <property type="entry name" value="sensory_box"/>
    <property type="match status" value="3"/>
</dbReference>
<feature type="domain" description="PAS" evidence="6">
    <location>
        <begin position="433"/>
        <end position="504"/>
    </location>
</feature>
<evidence type="ECO:0000256" key="3">
    <source>
        <dbReference type="ARBA" id="ARBA00022553"/>
    </source>
</evidence>
<reference evidence="8 9" key="1">
    <citation type="journal article" date="2013" name="Genome Announc.">
        <title>Complete Genome Sequence of the Thermophilic and Facultatively Chemolithoautotrophic Sulfate Reducer Archaeoglobus sulfaticallidus Strain PM70-1T.</title>
        <authorList>
            <person name="Stokke R."/>
            <person name="Hocking W.P."/>
            <person name="Steinsbu B.O."/>
            <person name="Steen I.H."/>
        </authorList>
    </citation>
    <scope>NUCLEOTIDE SEQUENCE [LARGE SCALE GENOMIC DNA]</scope>
    <source>
        <strain evidence="8">PM70-1</strain>
    </source>
</reference>
<dbReference type="EC" id="2.7.13.3" evidence="2"/>
<dbReference type="PROSITE" id="PS50113">
    <property type="entry name" value="PAC"/>
    <property type="match status" value="2"/>
</dbReference>
<dbReference type="GeneID" id="15391827"/>
<dbReference type="SMART" id="SM00091">
    <property type="entry name" value="PAS"/>
    <property type="match status" value="3"/>
</dbReference>
<keyword evidence="3" id="KW-0597">Phosphoprotein</keyword>
<keyword evidence="9" id="KW-1185">Reference proteome</keyword>
<feature type="domain" description="PAC" evidence="7">
    <location>
        <begin position="504"/>
        <end position="556"/>
    </location>
</feature>
<feature type="domain" description="PAS" evidence="6">
    <location>
        <begin position="9"/>
        <end position="82"/>
    </location>
</feature>
<dbReference type="eggNOG" id="arCOG02338">
    <property type="taxonomic scope" value="Archaea"/>
</dbReference>
<dbReference type="Pfam" id="PF00512">
    <property type="entry name" value="HisKA"/>
    <property type="match status" value="1"/>
</dbReference>
<dbReference type="RefSeq" id="WP_015589815.1">
    <property type="nucleotide sequence ID" value="NC_021169.1"/>
</dbReference>
<evidence type="ECO:0000256" key="4">
    <source>
        <dbReference type="ARBA" id="ARBA00022679"/>
    </source>
</evidence>
<feature type="domain" description="PAC" evidence="7">
    <location>
        <begin position="85"/>
        <end position="137"/>
    </location>
</feature>
<dbReference type="eggNOG" id="arCOG02276">
    <property type="taxonomic scope" value="Archaea"/>
</dbReference>
<dbReference type="CDD" id="cd00130">
    <property type="entry name" value="PAS"/>
    <property type="match status" value="3"/>
</dbReference>
<dbReference type="InterPro" id="IPR052162">
    <property type="entry name" value="Sensor_kinase/Photoreceptor"/>
</dbReference>
<dbReference type="GO" id="GO:0000155">
    <property type="term" value="F:phosphorelay sensor kinase activity"/>
    <property type="evidence" value="ECO:0007669"/>
    <property type="project" value="InterPro"/>
</dbReference>
<dbReference type="KEGG" id="ast:Asulf_00181"/>
<dbReference type="InterPro" id="IPR029016">
    <property type="entry name" value="GAF-like_dom_sf"/>
</dbReference>
<proteinExistence type="predicted"/>
<dbReference type="HOGENOM" id="CLU_314885_0_0_2"/>
<organism evidence="8 9">
    <name type="scientific">Archaeoglobus sulfaticallidus PM70-1</name>
    <dbReference type="NCBI Taxonomy" id="387631"/>
    <lineage>
        <taxon>Archaea</taxon>
        <taxon>Methanobacteriati</taxon>
        <taxon>Methanobacteriota</taxon>
        <taxon>Archaeoglobi</taxon>
        <taxon>Archaeoglobales</taxon>
        <taxon>Archaeoglobaceae</taxon>
        <taxon>Archaeoglobus</taxon>
    </lineage>
</organism>
<dbReference type="Proteomes" id="UP000013307">
    <property type="component" value="Chromosome"/>
</dbReference>
<dbReference type="eggNOG" id="arCOG02385">
    <property type="taxonomic scope" value="Archaea"/>
</dbReference>
<dbReference type="GO" id="GO:0006355">
    <property type="term" value="P:regulation of DNA-templated transcription"/>
    <property type="evidence" value="ECO:0007669"/>
    <property type="project" value="InterPro"/>
</dbReference>
<feature type="domain" description="PAS" evidence="6">
    <location>
        <begin position="310"/>
        <end position="378"/>
    </location>
</feature>
<comment type="catalytic activity">
    <reaction evidence="1">
        <text>ATP + protein L-histidine = ADP + protein N-phospho-L-histidine.</text>
        <dbReference type="EC" id="2.7.13.3"/>
    </reaction>
</comment>
<dbReference type="InterPro" id="IPR001610">
    <property type="entry name" value="PAC"/>
</dbReference>
<dbReference type="Pfam" id="PF13185">
    <property type="entry name" value="GAF_2"/>
    <property type="match status" value="1"/>
</dbReference>
<evidence type="ECO:0000256" key="5">
    <source>
        <dbReference type="ARBA" id="ARBA00022777"/>
    </source>
</evidence>
<dbReference type="InterPro" id="IPR003018">
    <property type="entry name" value="GAF"/>
</dbReference>
<gene>
    <name evidence="8" type="ORF">Asulf_00181</name>
</gene>
<dbReference type="CDD" id="cd00082">
    <property type="entry name" value="HisKA"/>
    <property type="match status" value="1"/>
</dbReference>
<dbReference type="SMART" id="SM00388">
    <property type="entry name" value="HisKA"/>
    <property type="match status" value="1"/>
</dbReference>
<dbReference type="Gene3D" id="3.30.450.40">
    <property type="match status" value="2"/>
</dbReference>
<dbReference type="InterPro" id="IPR035965">
    <property type="entry name" value="PAS-like_dom_sf"/>
</dbReference>
<evidence type="ECO:0000256" key="2">
    <source>
        <dbReference type="ARBA" id="ARBA00012438"/>
    </source>
</evidence>
<dbReference type="PROSITE" id="PS50112">
    <property type="entry name" value="PAS"/>
    <property type="match status" value="3"/>
</dbReference>
<dbReference type="Pfam" id="PF01590">
    <property type="entry name" value="GAF"/>
    <property type="match status" value="1"/>
</dbReference>
<dbReference type="SUPFAM" id="SSF55781">
    <property type="entry name" value="GAF domain-like"/>
    <property type="match status" value="2"/>
</dbReference>
<name>N0BIC3_9EURY</name>
<protein>
    <recommendedName>
        <fullName evidence="2">histidine kinase</fullName>
        <ecNumber evidence="2">2.7.13.3</ecNumber>
    </recommendedName>
</protein>
<accession>N0BIC3</accession>
<dbReference type="InterPro" id="IPR000700">
    <property type="entry name" value="PAS-assoc_C"/>
</dbReference>
<keyword evidence="4" id="KW-0808">Transferase</keyword>
<dbReference type="Pfam" id="PF00989">
    <property type="entry name" value="PAS"/>
    <property type="match status" value="1"/>
</dbReference>
<evidence type="ECO:0000256" key="1">
    <source>
        <dbReference type="ARBA" id="ARBA00000085"/>
    </source>
</evidence>
<sequence>MEGKCNTEIKELIPDVFEVMNDAVVITNIAGKILFVNKEFERITGFKREEVVGKAVTGLEIRPEEMKDRVVKEIMPELMEKGYVRNVEGLVRRRDGTEVHVLISLSLMRDADGKPTHTVRVIRDITDIKKLEERKRRAERALRVLSRVNEEIVRVGDEKELLERVCKVIVEEGGYAYTWIGYAESDKTVRPVAKAGIDGYADVIKVTWDESETGKGPTGSAIRMGKPAIVRDIETDPVFTPWRDFALKRGFASSIALPLIHGDSVFGALNIYSSERDAFDGGETELLKKLSENLSYAIAVLREKKVKERMEVLYGTIVENTGTALVIIDEDTTVKFANHEAEKLYGQSKEELVGKSWMEFIPEEEIERLMRYHKLRQIDPTLAPSRYETKIVDVKGNVKNVFITASMVSAEQCILSIIDITEMKKLEKELVESEIKYKTLFEKSPIGVVLTGTDMTVLDCNESALKIFGMDRDVIGRKWPDLGIFHHEDLPRILEEFYRGVQDKIFELKLKVTVEGREKWIKVLSVLIEKDGKPYAFLSMIHDITEDMATKKEMEKMIKQLDLLYSIDLGILSVKPFDKILKESLRGLREIVDYDLACIAVYSGSEVKTLAEPEISQNIQRLFADRNIEVEMKKVDGILELETLSRLEVELLKNGMKSYIVLPLIARDERIGSLMLASKKIISDDDFEFVKSLVNQFAIALHEAVLFEQRKVAYKQIEDNIEKFAILVDHIRNPLAAISGLAETRVDDEETRELILSQVERIVDTVERLDRGWLESELIRNFLKRSGSQG</sequence>
<evidence type="ECO:0000259" key="6">
    <source>
        <dbReference type="PROSITE" id="PS50112"/>
    </source>
</evidence>
<dbReference type="AlphaFoldDB" id="N0BIC3"/>
<dbReference type="InterPro" id="IPR000014">
    <property type="entry name" value="PAS"/>
</dbReference>
<dbReference type="EMBL" id="CP005290">
    <property type="protein sequence ID" value="AGK60216.1"/>
    <property type="molecule type" value="Genomic_DNA"/>
</dbReference>
<dbReference type="SMART" id="SM00065">
    <property type="entry name" value="GAF"/>
    <property type="match status" value="2"/>
</dbReference>
<dbReference type="Pfam" id="PF13426">
    <property type="entry name" value="PAS_9"/>
    <property type="match status" value="2"/>
</dbReference>